<evidence type="ECO:0000256" key="1">
    <source>
        <dbReference type="ARBA" id="ARBA00022729"/>
    </source>
</evidence>
<dbReference type="Proteomes" id="UP000198935">
    <property type="component" value="Unassembled WGS sequence"/>
</dbReference>
<name>A0A1H3GEX9_9BACI</name>
<gene>
    <name evidence="4" type="ORF">SAMN05421736_101152</name>
</gene>
<dbReference type="GO" id="GO:0004181">
    <property type="term" value="F:metallocarboxypeptidase activity"/>
    <property type="evidence" value="ECO:0007669"/>
    <property type="project" value="InterPro"/>
</dbReference>
<protein>
    <submittedName>
        <fullName evidence="4">Peptidyl-dipeptidase A</fullName>
    </submittedName>
</protein>
<evidence type="ECO:0000313" key="5">
    <source>
        <dbReference type="Proteomes" id="UP000198935"/>
    </source>
</evidence>
<dbReference type="STRING" id="1503961.SAMN05421736_101152"/>
<keyword evidence="2" id="KW-1015">Disulfide bond</keyword>
<sequence length="532" mass="61395">MSVQPFLQDQNAKVEQLYRGVTHTSWMAQTTGEQEWAQKAGEAQAKLRTYFSDRRVYEKVQAYLQEGGLTALEKRQLESLKYSFRENQLPEESLKELSQLSAELNHMFNTYSPEVSGKKLSANDIRNILINSSDLQAREEAWKASKEVGKVVEEKLLTLVNKRNEAARALGYANYHQMAFENQELDRDEIFAIFQSLIDLSDSTYRKRKGELDQELAAKFGIPVSALRPWHYADPFFQEAPASEEISLDRYLKHGDVEKLTAATFAAMNIPIADLYAASDLKPRPGKNPTAFCMDMDRKGDTRVLSNNEPNTYWMGTMLHEFGHAAYFKYLAPELPYILRMHAHTLTTEAIAMLFGKMTENKEWLENILQLEKEKVDQLAPALEKHEQLKMLISARWIITFVFFERELYENPGQDLNALWWKLVKEIQLVNPPEGRNLPDWAAKIHFTLAPVYYQNYLLGELTSAQLYQHIKTEISQQFFTSAVGDFLNQQFFQLGSKYSWNEKIERATGQPLNPQFFVDAYCRTLPESTAK</sequence>
<dbReference type="InterPro" id="IPR001548">
    <property type="entry name" value="Peptidase_M2"/>
</dbReference>
<dbReference type="PANTHER" id="PTHR10514:SF27">
    <property type="entry name" value="ANGIOTENSIN-CONVERTING ENZYME"/>
    <property type="match status" value="1"/>
</dbReference>
<dbReference type="Gene3D" id="1.10.1370.30">
    <property type="match status" value="1"/>
</dbReference>
<dbReference type="PANTHER" id="PTHR10514">
    <property type="entry name" value="ANGIOTENSIN-CONVERTING ENZYME"/>
    <property type="match status" value="1"/>
</dbReference>
<dbReference type="EMBL" id="FNPI01000001">
    <property type="protein sequence ID" value="SDY01912.1"/>
    <property type="molecule type" value="Genomic_DNA"/>
</dbReference>
<dbReference type="GO" id="GO:0006508">
    <property type="term" value="P:proteolysis"/>
    <property type="evidence" value="ECO:0007669"/>
    <property type="project" value="InterPro"/>
</dbReference>
<evidence type="ECO:0000313" key="4">
    <source>
        <dbReference type="EMBL" id="SDY01912.1"/>
    </source>
</evidence>
<proteinExistence type="predicted"/>
<accession>A0A1H3GEX9</accession>
<dbReference type="GO" id="GO:0008241">
    <property type="term" value="F:peptidyl-dipeptidase activity"/>
    <property type="evidence" value="ECO:0007669"/>
    <property type="project" value="InterPro"/>
</dbReference>
<dbReference type="GO" id="GO:0016020">
    <property type="term" value="C:membrane"/>
    <property type="evidence" value="ECO:0007669"/>
    <property type="project" value="InterPro"/>
</dbReference>
<evidence type="ECO:0000256" key="3">
    <source>
        <dbReference type="ARBA" id="ARBA00023180"/>
    </source>
</evidence>
<dbReference type="Pfam" id="PF01401">
    <property type="entry name" value="Peptidase_M2"/>
    <property type="match status" value="2"/>
</dbReference>
<keyword evidence="5" id="KW-1185">Reference proteome</keyword>
<organism evidence="4 5">
    <name type="scientific">Evansella caseinilytica</name>
    <dbReference type="NCBI Taxonomy" id="1503961"/>
    <lineage>
        <taxon>Bacteria</taxon>
        <taxon>Bacillati</taxon>
        <taxon>Bacillota</taxon>
        <taxon>Bacilli</taxon>
        <taxon>Bacillales</taxon>
        <taxon>Bacillaceae</taxon>
        <taxon>Evansella</taxon>
    </lineage>
</organism>
<evidence type="ECO:0000256" key="2">
    <source>
        <dbReference type="ARBA" id="ARBA00023157"/>
    </source>
</evidence>
<dbReference type="SUPFAM" id="SSF55486">
    <property type="entry name" value="Metalloproteases ('zincins'), catalytic domain"/>
    <property type="match status" value="1"/>
</dbReference>
<reference evidence="5" key="1">
    <citation type="submission" date="2016-10" db="EMBL/GenBank/DDBJ databases">
        <authorList>
            <person name="Varghese N."/>
            <person name="Submissions S."/>
        </authorList>
    </citation>
    <scope>NUCLEOTIDE SEQUENCE [LARGE SCALE GENOMIC DNA]</scope>
    <source>
        <strain evidence="5">SP</strain>
    </source>
</reference>
<keyword evidence="1" id="KW-0732">Signal</keyword>
<dbReference type="AlphaFoldDB" id="A0A1H3GEX9"/>
<keyword evidence="3" id="KW-0325">Glycoprotein</keyword>
<dbReference type="OrthoDB" id="9762795at2"/>